<dbReference type="PANTHER" id="PTHR43462">
    <property type="entry name" value="ALANYL-TRNA EDITING PROTEIN"/>
    <property type="match status" value="1"/>
</dbReference>
<evidence type="ECO:0000256" key="4">
    <source>
        <dbReference type="ARBA" id="ARBA00022833"/>
    </source>
</evidence>
<dbReference type="InterPro" id="IPR009000">
    <property type="entry name" value="Transl_B-barrel_sf"/>
</dbReference>
<dbReference type="Gene3D" id="2.40.30.130">
    <property type="match status" value="1"/>
</dbReference>
<reference evidence="6 7" key="1">
    <citation type="journal article" date="2015" name="Nat. Commun.">
        <title>Genomic and transcriptomic evidence for scavenging of diverse organic compounds by widespread deep-sea archaea.</title>
        <authorList>
            <person name="Li M."/>
            <person name="Baker B.J."/>
            <person name="Anantharaman K."/>
            <person name="Jain S."/>
            <person name="Breier J.A."/>
            <person name="Dick G.J."/>
        </authorList>
    </citation>
    <scope>NUCLEOTIDE SEQUENCE [LARGE SCALE GENOMIC DNA]</scope>
    <source>
        <strain evidence="6">Cayman_51_deep</strain>
    </source>
</reference>
<dbReference type="InterPro" id="IPR051335">
    <property type="entry name" value="Alanyl-tRNA_Editing_Enzymes"/>
</dbReference>
<proteinExistence type="predicted"/>
<dbReference type="InterPro" id="IPR018163">
    <property type="entry name" value="Thr/Ala-tRNA-synth_IIc_edit"/>
</dbReference>
<dbReference type="GO" id="GO:0046872">
    <property type="term" value="F:metal ion binding"/>
    <property type="evidence" value="ECO:0007669"/>
    <property type="project" value="UniProtKB-KW"/>
</dbReference>
<sequence length="243" mass="27103">MQERLHMSHHPGTDPPPFEASVIDVTDDSLILSQSYCYPRGGGQPGDTGLFIHDGIGRGFSETLGGEFIRHPVDEITDFSVGDEVRCVIDGERRNRHAKMHTAQHIISALADDLWGAETVGNQISTEYTRIDFLFPNRDEYDSETLADAVNSVIGSGTLVSVHEWPRDAVREHEHMRHTNFMERIPSFITELRVVEIEGIDLCPCAGTHVGSTNDIEPIVITNVKSKGAGKFRITYQFENETL</sequence>
<keyword evidence="3" id="KW-0479">Metal-binding</keyword>
<dbReference type="SUPFAM" id="SSF50447">
    <property type="entry name" value="Translation proteins"/>
    <property type="match status" value="1"/>
</dbReference>
<organism evidence="6 7">
    <name type="scientific">Candidatus Thalassarchaeum betae</name>
    <dbReference type="NCBI Taxonomy" id="2599289"/>
    <lineage>
        <taxon>Archaea</taxon>
        <taxon>Methanobacteriati</taxon>
        <taxon>Thermoplasmatota</taxon>
        <taxon>Candidatus Poseidoniia</taxon>
        <taxon>Candidatus Poseidoniales</taxon>
        <taxon>Candidatus Thalassarchaeaceae</taxon>
        <taxon>Candidatus Thalassarchaeum</taxon>
    </lineage>
</organism>
<keyword evidence="4" id="KW-0862">Zinc</keyword>
<comment type="subcellular location">
    <subcellularLocation>
        <location evidence="2">Cytoplasm</location>
    </subcellularLocation>
</comment>
<dbReference type="SUPFAM" id="SSF55186">
    <property type="entry name" value="ThrRS/AlaRS common domain"/>
    <property type="match status" value="1"/>
</dbReference>
<dbReference type="GO" id="GO:0006419">
    <property type="term" value="P:alanyl-tRNA aminoacylation"/>
    <property type="evidence" value="ECO:0007669"/>
    <property type="project" value="InterPro"/>
</dbReference>
<dbReference type="InterPro" id="IPR012947">
    <property type="entry name" value="tRNA_SAD"/>
</dbReference>
<evidence type="ECO:0000259" key="5">
    <source>
        <dbReference type="PROSITE" id="PS50860"/>
    </source>
</evidence>
<protein>
    <submittedName>
        <fullName evidence="6">Alanyl-tRNA editing protein</fullName>
    </submittedName>
</protein>
<dbReference type="InterPro" id="IPR018165">
    <property type="entry name" value="Ala-tRNA-synth_IIc_core"/>
</dbReference>
<dbReference type="GO" id="GO:0005737">
    <property type="term" value="C:cytoplasm"/>
    <property type="evidence" value="ECO:0007669"/>
    <property type="project" value="UniProtKB-SubCell"/>
</dbReference>
<dbReference type="GO" id="GO:0003676">
    <property type="term" value="F:nucleic acid binding"/>
    <property type="evidence" value="ECO:0007669"/>
    <property type="project" value="InterPro"/>
</dbReference>
<dbReference type="EMBL" id="PSPG01000004">
    <property type="protein sequence ID" value="PXF21949.1"/>
    <property type="molecule type" value="Genomic_DNA"/>
</dbReference>
<comment type="caution">
    <text evidence="6">The sequence shown here is derived from an EMBL/GenBank/DDBJ whole genome shotgun (WGS) entry which is preliminary data.</text>
</comment>
<evidence type="ECO:0000256" key="1">
    <source>
        <dbReference type="ARBA" id="ARBA00001947"/>
    </source>
</evidence>
<evidence type="ECO:0000313" key="7">
    <source>
        <dbReference type="Proteomes" id="UP000248161"/>
    </source>
</evidence>
<dbReference type="GO" id="GO:0005524">
    <property type="term" value="F:ATP binding"/>
    <property type="evidence" value="ECO:0007669"/>
    <property type="project" value="InterPro"/>
</dbReference>
<dbReference type="SMART" id="SM00863">
    <property type="entry name" value="tRNA_SAD"/>
    <property type="match status" value="1"/>
</dbReference>
<dbReference type="GO" id="GO:0002161">
    <property type="term" value="F:aminoacyl-tRNA deacylase activity"/>
    <property type="evidence" value="ECO:0007669"/>
    <property type="project" value="UniProtKB-ARBA"/>
</dbReference>
<feature type="domain" description="Alanyl-transfer RNA synthetases family profile" evidence="5">
    <location>
        <begin position="1"/>
        <end position="243"/>
    </location>
</feature>
<dbReference type="Gene3D" id="3.30.980.10">
    <property type="entry name" value="Threonyl-trna Synthetase, Chain A, domain 2"/>
    <property type="match status" value="1"/>
</dbReference>
<dbReference type="Pfam" id="PF07973">
    <property type="entry name" value="tRNA_SAD"/>
    <property type="match status" value="1"/>
</dbReference>
<evidence type="ECO:0000256" key="2">
    <source>
        <dbReference type="ARBA" id="ARBA00004496"/>
    </source>
</evidence>
<dbReference type="Proteomes" id="UP000248161">
    <property type="component" value="Unassembled WGS sequence"/>
</dbReference>
<evidence type="ECO:0000313" key="6">
    <source>
        <dbReference type="EMBL" id="PXF21949.1"/>
    </source>
</evidence>
<accession>A0A2V3HT18</accession>
<name>A0A2V3HT18_9ARCH</name>
<evidence type="ECO:0000256" key="3">
    <source>
        <dbReference type="ARBA" id="ARBA00022723"/>
    </source>
</evidence>
<dbReference type="GO" id="GO:0004813">
    <property type="term" value="F:alanine-tRNA ligase activity"/>
    <property type="evidence" value="ECO:0007669"/>
    <property type="project" value="InterPro"/>
</dbReference>
<dbReference type="PANTHER" id="PTHR43462:SF1">
    <property type="entry name" value="ALANYL-TRNA EDITING PROTEIN AARSD1"/>
    <property type="match status" value="1"/>
</dbReference>
<dbReference type="AlphaFoldDB" id="A0A2V3HT18"/>
<comment type="cofactor">
    <cofactor evidence="1">
        <name>Zn(2+)</name>
        <dbReference type="ChEBI" id="CHEBI:29105"/>
    </cofactor>
</comment>
<gene>
    <name evidence="6" type="ORF">CXX69_02250</name>
</gene>
<dbReference type="PROSITE" id="PS50860">
    <property type="entry name" value="AA_TRNA_LIGASE_II_ALA"/>
    <property type="match status" value="1"/>
</dbReference>